<dbReference type="GO" id="GO:0008360">
    <property type="term" value="P:regulation of cell shape"/>
    <property type="evidence" value="ECO:0007669"/>
    <property type="project" value="UniProtKB-UniRule"/>
</dbReference>
<comment type="pathway">
    <text evidence="1 9">Cell wall biogenesis; peptidoglycan biosynthesis.</text>
</comment>
<comment type="similarity">
    <text evidence="2">Belongs to the YkuD family.</text>
</comment>
<keyword evidence="5" id="KW-0378">Hydrolase</keyword>
<reference evidence="11" key="1">
    <citation type="submission" date="2022-01" db="EMBL/GenBank/DDBJ databases">
        <title>Jiella avicenniae sp. nov., a novel endophytic bacterium isolated from bark of Avicennia marina.</title>
        <authorList>
            <person name="Tuo L."/>
        </authorList>
    </citation>
    <scope>NUCLEOTIDE SEQUENCE</scope>
    <source>
        <strain evidence="11">CBK1P-4</strain>
    </source>
</reference>
<keyword evidence="3" id="KW-0328">Glycosyltransferase</keyword>
<dbReference type="AlphaFoldDB" id="A0A9X1P7Z1"/>
<keyword evidence="12" id="KW-1185">Reference proteome</keyword>
<evidence type="ECO:0000256" key="9">
    <source>
        <dbReference type="PROSITE-ProRule" id="PRU01373"/>
    </source>
</evidence>
<dbReference type="EMBL" id="JAJUWU010000031">
    <property type="protein sequence ID" value="MCE7030861.1"/>
    <property type="molecule type" value="Genomic_DNA"/>
</dbReference>
<dbReference type="PANTHER" id="PTHR30582">
    <property type="entry name" value="L,D-TRANSPEPTIDASE"/>
    <property type="match status" value="1"/>
</dbReference>
<keyword evidence="4" id="KW-0808">Transferase</keyword>
<dbReference type="InterPro" id="IPR005490">
    <property type="entry name" value="LD_TPept_cat_dom"/>
</dbReference>
<dbReference type="GO" id="GO:0018104">
    <property type="term" value="P:peptidoglycan-protein cross-linking"/>
    <property type="evidence" value="ECO:0007669"/>
    <property type="project" value="TreeGrafter"/>
</dbReference>
<accession>A0A9X1P7Z1</accession>
<dbReference type="PANTHER" id="PTHR30582:SF24">
    <property type="entry name" value="L,D-TRANSPEPTIDASE ERFK_SRFK-RELATED"/>
    <property type="match status" value="1"/>
</dbReference>
<name>A0A9X1P7Z1_9HYPH</name>
<dbReference type="CDD" id="cd16913">
    <property type="entry name" value="YkuD_like"/>
    <property type="match status" value="1"/>
</dbReference>
<evidence type="ECO:0000256" key="2">
    <source>
        <dbReference type="ARBA" id="ARBA00005992"/>
    </source>
</evidence>
<dbReference type="Gene3D" id="2.40.440.10">
    <property type="entry name" value="L,D-transpeptidase catalytic domain-like"/>
    <property type="match status" value="1"/>
</dbReference>
<dbReference type="FunFam" id="2.40.440.10:FF:000002">
    <property type="entry name" value="L,D-transpeptidase ErfK/SrfK"/>
    <property type="match status" value="1"/>
</dbReference>
<gene>
    <name evidence="11" type="ORF">LZD57_22985</name>
</gene>
<evidence type="ECO:0000256" key="5">
    <source>
        <dbReference type="ARBA" id="ARBA00022801"/>
    </source>
</evidence>
<keyword evidence="6 9" id="KW-0133">Cell shape</keyword>
<dbReference type="InterPro" id="IPR038063">
    <property type="entry name" value="Transpep_catalytic_dom"/>
</dbReference>
<feature type="active site" description="Proton donor/acceptor" evidence="9">
    <location>
        <position position="158"/>
    </location>
</feature>
<evidence type="ECO:0000256" key="3">
    <source>
        <dbReference type="ARBA" id="ARBA00022676"/>
    </source>
</evidence>
<protein>
    <submittedName>
        <fullName evidence="11">L,D-transpeptidase</fullName>
    </submittedName>
</protein>
<dbReference type="GO" id="GO:0071972">
    <property type="term" value="F:peptidoglycan L,D-transpeptidase activity"/>
    <property type="evidence" value="ECO:0007669"/>
    <property type="project" value="TreeGrafter"/>
</dbReference>
<dbReference type="InterPro" id="IPR050979">
    <property type="entry name" value="LD-transpeptidase"/>
</dbReference>
<evidence type="ECO:0000256" key="1">
    <source>
        <dbReference type="ARBA" id="ARBA00004752"/>
    </source>
</evidence>
<feature type="domain" description="L,D-TPase catalytic" evidence="10">
    <location>
        <begin position="62"/>
        <end position="198"/>
    </location>
</feature>
<evidence type="ECO:0000313" key="11">
    <source>
        <dbReference type="EMBL" id="MCE7030861.1"/>
    </source>
</evidence>
<evidence type="ECO:0000256" key="8">
    <source>
        <dbReference type="ARBA" id="ARBA00023316"/>
    </source>
</evidence>
<dbReference type="Proteomes" id="UP001139035">
    <property type="component" value="Unassembled WGS sequence"/>
</dbReference>
<dbReference type="GO" id="GO:0071555">
    <property type="term" value="P:cell wall organization"/>
    <property type="evidence" value="ECO:0007669"/>
    <property type="project" value="UniProtKB-UniRule"/>
</dbReference>
<dbReference type="Pfam" id="PF03734">
    <property type="entry name" value="YkuD"/>
    <property type="match status" value="1"/>
</dbReference>
<comment type="caution">
    <text evidence="11">The sequence shown here is derived from an EMBL/GenBank/DDBJ whole genome shotgun (WGS) entry which is preliminary data.</text>
</comment>
<feature type="active site" description="Nucleophile" evidence="9">
    <location>
        <position position="174"/>
    </location>
</feature>
<dbReference type="GO" id="GO:0016757">
    <property type="term" value="F:glycosyltransferase activity"/>
    <property type="evidence" value="ECO:0007669"/>
    <property type="project" value="UniProtKB-KW"/>
</dbReference>
<sequence>MKLQAVLMMLVGVWQSGCTPVDASRYGQVLDAGYTVSAVPLNQISREYVRQEIPYQSSYPPGTIIVDPSNYFLYLVQPRGRAIRYGVSVGKGAFGWSGRAVVGREAAWPKWTPPAEMVERSPDLRRYRGGLKAGAVNPLGARALYLFKNGRDTLYRIHGTPEWWSIGRSESSGCIRMLNHDVIDLAARVSVGAPVVVLPRKSIL</sequence>
<evidence type="ECO:0000256" key="7">
    <source>
        <dbReference type="ARBA" id="ARBA00022984"/>
    </source>
</evidence>
<evidence type="ECO:0000313" key="12">
    <source>
        <dbReference type="Proteomes" id="UP001139035"/>
    </source>
</evidence>
<organism evidence="11 12">
    <name type="scientific">Jiella avicenniae</name>
    <dbReference type="NCBI Taxonomy" id="2907202"/>
    <lineage>
        <taxon>Bacteria</taxon>
        <taxon>Pseudomonadati</taxon>
        <taxon>Pseudomonadota</taxon>
        <taxon>Alphaproteobacteria</taxon>
        <taxon>Hyphomicrobiales</taxon>
        <taxon>Aurantimonadaceae</taxon>
        <taxon>Jiella</taxon>
    </lineage>
</organism>
<dbReference type="PROSITE" id="PS52029">
    <property type="entry name" value="LD_TPASE"/>
    <property type="match status" value="1"/>
</dbReference>
<keyword evidence="8 9" id="KW-0961">Cell wall biogenesis/degradation</keyword>
<dbReference type="SUPFAM" id="SSF141523">
    <property type="entry name" value="L,D-transpeptidase catalytic domain-like"/>
    <property type="match status" value="1"/>
</dbReference>
<evidence type="ECO:0000259" key="10">
    <source>
        <dbReference type="PROSITE" id="PS52029"/>
    </source>
</evidence>
<proteinExistence type="inferred from homology"/>
<evidence type="ECO:0000256" key="4">
    <source>
        <dbReference type="ARBA" id="ARBA00022679"/>
    </source>
</evidence>
<keyword evidence="7 9" id="KW-0573">Peptidoglycan synthesis</keyword>
<evidence type="ECO:0000256" key="6">
    <source>
        <dbReference type="ARBA" id="ARBA00022960"/>
    </source>
</evidence>
<dbReference type="GO" id="GO:0005576">
    <property type="term" value="C:extracellular region"/>
    <property type="evidence" value="ECO:0007669"/>
    <property type="project" value="TreeGrafter"/>
</dbReference>